<reference evidence="1 2" key="1">
    <citation type="journal article" date="2023" name="Science">
        <title>Complex scaffold remodeling in plant triterpene biosynthesis.</title>
        <authorList>
            <person name="De La Pena R."/>
            <person name="Hodgson H."/>
            <person name="Liu J.C."/>
            <person name="Stephenson M.J."/>
            <person name="Martin A.C."/>
            <person name="Owen C."/>
            <person name="Harkess A."/>
            <person name="Leebens-Mack J."/>
            <person name="Jimenez L.E."/>
            <person name="Osbourn A."/>
            <person name="Sattely E.S."/>
        </authorList>
    </citation>
    <scope>NUCLEOTIDE SEQUENCE [LARGE SCALE GENOMIC DNA]</scope>
    <source>
        <strain evidence="2">cv. JPN11</strain>
        <tissue evidence="1">Leaf</tissue>
    </source>
</reference>
<evidence type="ECO:0000313" key="2">
    <source>
        <dbReference type="Proteomes" id="UP001164539"/>
    </source>
</evidence>
<name>A0ACC1YZF3_MELAZ</name>
<organism evidence="1 2">
    <name type="scientific">Melia azedarach</name>
    <name type="common">Chinaberry tree</name>
    <dbReference type="NCBI Taxonomy" id="155640"/>
    <lineage>
        <taxon>Eukaryota</taxon>
        <taxon>Viridiplantae</taxon>
        <taxon>Streptophyta</taxon>
        <taxon>Embryophyta</taxon>
        <taxon>Tracheophyta</taxon>
        <taxon>Spermatophyta</taxon>
        <taxon>Magnoliopsida</taxon>
        <taxon>eudicotyledons</taxon>
        <taxon>Gunneridae</taxon>
        <taxon>Pentapetalae</taxon>
        <taxon>rosids</taxon>
        <taxon>malvids</taxon>
        <taxon>Sapindales</taxon>
        <taxon>Meliaceae</taxon>
        <taxon>Melia</taxon>
    </lineage>
</organism>
<comment type="caution">
    <text evidence="1">The sequence shown here is derived from an EMBL/GenBank/DDBJ whole genome shotgun (WGS) entry which is preliminary data.</text>
</comment>
<dbReference type="EMBL" id="CM051394">
    <property type="protein sequence ID" value="KAJ4729160.1"/>
    <property type="molecule type" value="Genomic_DNA"/>
</dbReference>
<keyword evidence="2" id="KW-1185">Reference proteome</keyword>
<dbReference type="Proteomes" id="UP001164539">
    <property type="component" value="Chromosome 1"/>
</dbReference>
<gene>
    <name evidence="1" type="ORF">OWV82_001984</name>
</gene>
<evidence type="ECO:0000313" key="1">
    <source>
        <dbReference type="EMBL" id="KAJ4729160.1"/>
    </source>
</evidence>
<accession>A0ACC1YZF3</accession>
<sequence length="401" mass="43696">MDRKGISWGNSRGSQANKSSWLLANKEAINCWLLARHLSGERGMIGSDYYKDVLLFAGMVAVECTNVGLNILYKAATNRGMSYYVFIVYSYAVTTLVLLPLPYIFRSRTTLPPMKFPIISRIFLLGLVGALYQILGYTGIGYSTPTLASLISNLNPAFTFTLAVIFRMEKLALRRLSSQAKIIGTAVSIAGATVVVLYKGPIVLSSPSSSSTLRSLLSLGLGSSDSKWVLGGLLLTAEYLLISIWYIIQTQVTRMYPAKFVVVLLYSICATIISAPLCYMAEPNLSAWIIKPDMALVSIIYAGLFGISFATVIHTFGLYMKGPVYTAIFKPLSIFIAAIASFVFLGDALYLGSVIGAVVICVGFYAVIWGKANEEEINDDNDSRDSKTPLLQSQKTGDTEV</sequence>
<proteinExistence type="predicted"/>
<protein>
    <submittedName>
        <fullName evidence="1">WAT1-related protein</fullName>
    </submittedName>
</protein>